<dbReference type="Proteomes" id="UP000183407">
    <property type="component" value="Unassembled WGS sequence"/>
</dbReference>
<dbReference type="SUPFAM" id="SSF89796">
    <property type="entry name" value="CoA-transferase family III (CaiB/BaiF)"/>
    <property type="match status" value="1"/>
</dbReference>
<dbReference type="GO" id="GO:0003824">
    <property type="term" value="F:catalytic activity"/>
    <property type="evidence" value="ECO:0007669"/>
    <property type="project" value="InterPro"/>
</dbReference>
<feature type="region of interest" description="Disordered" evidence="1">
    <location>
        <begin position="343"/>
        <end position="363"/>
    </location>
</feature>
<dbReference type="RefSeq" id="WP_073359369.1">
    <property type="nucleotide sequence ID" value="NZ_FNTL01000004.1"/>
</dbReference>
<dbReference type="Pfam" id="PF02515">
    <property type="entry name" value="CoA_transf_3"/>
    <property type="match status" value="1"/>
</dbReference>
<protein>
    <submittedName>
        <fullName evidence="2">Alpha-methylacyl-CoA racemase</fullName>
    </submittedName>
</protein>
<proteinExistence type="predicted"/>
<dbReference type="InterPro" id="IPR044855">
    <property type="entry name" value="CoA-Trfase_III_dom3_sf"/>
</dbReference>
<dbReference type="OrthoDB" id="9797653at2"/>
<dbReference type="Gene3D" id="3.30.1540.10">
    <property type="entry name" value="formyl-coa transferase, domain 3"/>
    <property type="match status" value="1"/>
</dbReference>
<dbReference type="InterPro" id="IPR003673">
    <property type="entry name" value="CoA-Trfase_fam_III"/>
</dbReference>
<dbReference type="InterPro" id="IPR023606">
    <property type="entry name" value="CoA-Trfase_III_dom_1_sf"/>
</dbReference>
<accession>A0A1H5H6W8</accession>
<dbReference type="InterPro" id="IPR050509">
    <property type="entry name" value="CoA-transferase_III"/>
</dbReference>
<dbReference type="EMBL" id="FNTL01000004">
    <property type="protein sequence ID" value="SEE23742.1"/>
    <property type="molecule type" value="Genomic_DNA"/>
</dbReference>
<name>A0A1H5H6W8_RHOJO</name>
<dbReference type="Gene3D" id="3.40.50.10540">
    <property type="entry name" value="Crotonobetainyl-coa:carnitine coa-transferase, domain 1"/>
    <property type="match status" value="1"/>
</dbReference>
<evidence type="ECO:0000256" key="1">
    <source>
        <dbReference type="SAM" id="MobiDB-lite"/>
    </source>
</evidence>
<evidence type="ECO:0000313" key="2">
    <source>
        <dbReference type="EMBL" id="SEE23742.1"/>
    </source>
</evidence>
<evidence type="ECO:0000313" key="3">
    <source>
        <dbReference type="Proteomes" id="UP000183407"/>
    </source>
</evidence>
<reference evidence="3" key="1">
    <citation type="submission" date="2016-10" db="EMBL/GenBank/DDBJ databases">
        <authorList>
            <person name="Varghese N."/>
        </authorList>
    </citation>
    <scope>NUCLEOTIDE SEQUENCE [LARGE SCALE GENOMIC DNA]</scope>
    <source>
        <strain evidence="3">DSM 44719</strain>
    </source>
</reference>
<dbReference type="AlphaFoldDB" id="A0A1H5H6W8"/>
<sequence length="378" mass="40882">MTNNFSRPTGPLASSGPLAGVRILEIAGVGPVPHAAMLLADMGADVVQIGRHGSTAELHGGYKQHVARGRTIIETDLKDPTEVAHVLTLVEKADVLIEGFRPGVAERLGLGPDECATRNPGLIYARMTGWGQAGPAAKRGGHDINYLAMTGHLHAMARNGERPQAPLNLVGDFGGGSMFLVVGILAALFERVHSATGQTIDAAMVDGASVLGHMIWALRGAGQWNDTPGTNMLDGGYPFYDTYETSDGRYMAVGALEPQFFAELVQGLGLDPTVVPGRFETERWDEMREIFTTTFMTRTRDEWARIFEPLDACVSPVLDYDEATDDQHLIARGTLIELNGITQPAPAPRFSRTPSPVPRFGSPQRRAFSDVWIEPVRD</sequence>
<dbReference type="PANTHER" id="PTHR48228:SF5">
    <property type="entry name" value="ALPHA-METHYLACYL-COA RACEMASE"/>
    <property type="match status" value="1"/>
</dbReference>
<gene>
    <name evidence="2" type="ORF">SAMN04490220_7093</name>
</gene>
<organism evidence="2 3">
    <name type="scientific">Rhodococcus jostii</name>
    <dbReference type="NCBI Taxonomy" id="132919"/>
    <lineage>
        <taxon>Bacteria</taxon>
        <taxon>Bacillati</taxon>
        <taxon>Actinomycetota</taxon>
        <taxon>Actinomycetes</taxon>
        <taxon>Mycobacteriales</taxon>
        <taxon>Nocardiaceae</taxon>
        <taxon>Rhodococcus</taxon>
    </lineage>
</organism>
<dbReference type="PANTHER" id="PTHR48228">
    <property type="entry name" value="SUCCINYL-COA--D-CITRAMALATE COA-TRANSFERASE"/>
    <property type="match status" value="1"/>
</dbReference>